<keyword evidence="12" id="KW-0012">Acyltransferase</keyword>
<dbReference type="PROSITE" id="PS52004">
    <property type="entry name" value="KS3_2"/>
    <property type="match status" value="1"/>
</dbReference>
<evidence type="ECO:0000256" key="5">
    <source>
        <dbReference type="ARBA" id="ARBA00022679"/>
    </source>
</evidence>
<dbReference type="Pfam" id="PF14765">
    <property type="entry name" value="PS-DH"/>
    <property type="match status" value="1"/>
</dbReference>
<feature type="domain" description="PKS/mFAS DH" evidence="11">
    <location>
        <begin position="1516"/>
        <end position="1799"/>
    </location>
</feature>
<dbReference type="Gene3D" id="3.10.129.110">
    <property type="entry name" value="Polyketide synthase dehydratase"/>
    <property type="match status" value="1"/>
</dbReference>
<dbReference type="InterPro" id="IPR057326">
    <property type="entry name" value="KR_dom"/>
</dbReference>
<keyword evidence="4" id="KW-0597">Phosphoprotein</keyword>
<dbReference type="GO" id="GO:0004312">
    <property type="term" value="F:fatty acid synthase activity"/>
    <property type="evidence" value="ECO:0007669"/>
    <property type="project" value="TreeGrafter"/>
</dbReference>
<dbReference type="Pfam" id="PF00698">
    <property type="entry name" value="Acyl_transf_1"/>
    <property type="match status" value="1"/>
</dbReference>
<evidence type="ECO:0000313" key="13">
    <source>
        <dbReference type="Proteomes" id="UP000195667"/>
    </source>
</evidence>
<dbReference type="OrthoDB" id="9778690at2"/>
<dbReference type="InterPro" id="IPR036736">
    <property type="entry name" value="ACP-like_sf"/>
</dbReference>
<dbReference type="CDD" id="cd08955">
    <property type="entry name" value="KR_2_FAS_SDR_x"/>
    <property type="match status" value="1"/>
</dbReference>
<dbReference type="InterPro" id="IPR014031">
    <property type="entry name" value="Ketoacyl_synth_C"/>
</dbReference>
<dbReference type="RefSeq" id="WP_087145074.1">
    <property type="nucleotide sequence ID" value="NZ_FUKI01000165.1"/>
</dbReference>
<dbReference type="SUPFAM" id="SSF52151">
    <property type="entry name" value="FabD/lysophospholipase-like"/>
    <property type="match status" value="1"/>
</dbReference>
<protein>
    <submittedName>
        <fullName evidence="12">Beta-ketoacyl synthase (Modular protein)</fullName>
        <ecNumber evidence="12">1.1.1.100</ecNumber>
        <ecNumber evidence="12">2.3.1.94</ecNumber>
    </submittedName>
</protein>
<dbReference type="InterPro" id="IPR020806">
    <property type="entry name" value="PKS_PP-bd"/>
</dbReference>
<dbReference type="Gene3D" id="3.40.47.10">
    <property type="match status" value="1"/>
</dbReference>
<dbReference type="InterPro" id="IPR050091">
    <property type="entry name" value="PKS_NRPS_Biosynth_Enz"/>
</dbReference>
<evidence type="ECO:0000256" key="3">
    <source>
        <dbReference type="ARBA" id="ARBA00022450"/>
    </source>
</evidence>
<evidence type="ECO:0000256" key="7">
    <source>
        <dbReference type="ARBA" id="ARBA00054155"/>
    </source>
</evidence>
<dbReference type="Pfam" id="PF08659">
    <property type="entry name" value="KR"/>
    <property type="match status" value="1"/>
</dbReference>
<evidence type="ECO:0000259" key="11">
    <source>
        <dbReference type="PROSITE" id="PS52019"/>
    </source>
</evidence>
<dbReference type="PROSITE" id="PS52019">
    <property type="entry name" value="PKS_MFAS_DH"/>
    <property type="match status" value="1"/>
</dbReference>
<dbReference type="InterPro" id="IPR000873">
    <property type="entry name" value="AMP-dep_synth/lig_dom"/>
</dbReference>
<dbReference type="PROSITE" id="PS00606">
    <property type="entry name" value="KS3_1"/>
    <property type="match status" value="1"/>
</dbReference>
<feature type="active site" description="Proton acceptor; for dehydratase activity" evidence="8">
    <location>
        <position position="1548"/>
    </location>
</feature>
<dbReference type="Pfam" id="PF21089">
    <property type="entry name" value="PKS_DH_N"/>
    <property type="match status" value="1"/>
</dbReference>
<keyword evidence="3" id="KW-0596">Phosphopantetheine</keyword>
<proteinExistence type="inferred from homology"/>
<dbReference type="SMART" id="SM00827">
    <property type="entry name" value="PKS_AT"/>
    <property type="match status" value="1"/>
</dbReference>
<dbReference type="SUPFAM" id="SSF53901">
    <property type="entry name" value="Thiolase-like"/>
    <property type="match status" value="1"/>
</dbReference>
<dbReference type="InterPro" id="IPR016035">
    <property type="entry name" value="Acyl_Trfase/lysoPLipase"/>
</dbReference>
<name>A0A1R4HIR5_9GAMM</name>
<dbReference type="InterPro" id="IPR013968">
    <property type="entry name" value="PKS_KR"/>
</dbReference>
<dbReference type="PROSITE" id="PS50075">
    <property type="entry name" value="CARRIER"/>
    <property type="match status" value="2"/>
</dbReference>
<dbReference type="UniPathway" id="UPA00094"/>
<keyword evidence="13" id="KW-1185">Reference proteome</keyword>
<dbReference type="Pfam" id="PF00550">
    <property type="entry name" value="PP-binding"/>
    <property type="match status" value="2"/>
</dbReference>
<dbReference type="Pfam" id="PF00109">
    <property type="entry name" value="ketoacyl-synt"/>
    <property type="match status" value="1"/>
</dbReference>
<dbReference type="SMART" id="SM01294">
    <property type="entry name" value="PKS_PP_betabranch"/>
    <property type="match status" value="2"/>
</dbReference>
<comment type="function">
    <text evidence="7">Involved in production of the polyketide antibiotic thailandamide.</text>
</comment>
<dbReference type="InterPro" id="IPR006162">
    <property type="entry name" value="Ppantetheine_attach_site"/>
</dbReference>
<dbReference type="InterPro" id="IPR016039">
    <property type="entry name" value="Thiolase-like"/>
</dbReference>
<dbReference type="Gene3D" id="1.10.1200.10">
    <property type="entry name" value="ACP-like"/>
    <property type="match status" value="2"/>
</dbReference>
<dbReference type="FunFam" id="3.40.366.10:FF:000002">
    <property type="entry name" value="Probable polyketide synthase 2"/>
    <property type="match status" value="1"/>
</dbReference>
<dbReference type="InterPro" id="IPR001227">
    <property type="entry name" value="Ac_transferase_dom_sf"/>
</dbReference>
<dbReference type="InterPro" id="IPR009081">
    <property type="entry name" value="PP-bd_ACP"/>
</dbReference>
<dbReference type="SUPFAM" id="SSF56801">
    <property type="entry name" value="Acetyl-CoA synthetase-like"/>
    <property type="match status" value="1"/>
</dbReference>
<dbReference type="InterPro" id="IPR014030">
    <property type="entry name" value="Ketoacyl_synth_N"/>
</dbReference>
<accession>A0A1R4HIR5</accession>
<dbReference type="InterPro" id="IPR020841">
    <property type="entry name" value="PKS_Beta-ketoAc_synthase_dom"/>
</dbReference>
<dbReference type="GO" id="GO:0006633">
    <property type="term" value="P:fatty acid biosynthetic process"/>
    <property type="evidence" value="ECO:0007669"/>
    <property type="project" value="UniProtKB-UniPathway"/>
</dbReference>
<dbReference type="PANTHER" id="PTHR43775">
    <property type="entry name" value="FATTY ACID SYNTHASE"/>
    <property type="match status" value="1"/>
</dbReference>
<evidence type="ECO:0000259" key="10">
    <source>
        <dbReference type="PROSITE" id="PS52004"/>
    </source>
</evidence>
<dbReference type="InterPro" id="IPR042099">
    <property type="entry name" value="ANL_N_sf"/>
</dbReference>
<keyword evidence="6" id="KW-0677">Repeat</keyword>
<dbReference type="InterPro" id="IPR042104">
    <property type="entry name" value="PKS_dehydratase_sf"/>
</dbReference>
<dbReference type="Pfam" id="PF13193">
    <property type="entry name" value="AMP-binding_C"/>
    <property type="match status" value="1"/>
</dbReference>
<dbReference type="InterPro" id="IPR036291">
    <property type="entry name" value="NAD(P)-bd_dom_sf"/>
</dbReference>
<dbReference type="EC" id="2.3.1.94" evidence="12"/>
<dbReference type="SMART" id="SM00822">
    <property type="entry name" value="PKS_KR"/>
    <property type="match status" value="1"/>
</dbReference>
<dbReference type="Gene3D" id="3.30.70.3290">
    <property type="match status" value="1"/>
</dbReference>
<dbReference type="InterPro" id="IPR025110">
    <property type="entry name" value="AMP-bd_C"/>
</dbReference>
<dbReference type="GO" id="GO:0047879">
    <property type="term" value="F:erythronolide synthase activity"/>
    <property type="evidence" value="ECO:0007669"/>
    <property type="project" value="UniProtKB-EC"/>
</dbReference>
<dbReference type="FunFam" id="3.40.47.10:FF:000019">
    <property type="entry name" value="Polyketide synthase type I"/>
    <property type="match status" value="1"/>
</dbReference>
<evidence type="ECO:0000256" key="6">
    <source>
        <dbReference type="ARBA" id="ARBA00022737"/>
    </source>
</evidence>
<evidence type="ECO:0000256" key="1">
    <source>
        <dbReference type="ARBA" id="ARBA00005194"/>
    </source>
</evidence>
<evidence type="ECO:0000256" key="2">
    <source>
        <dbReference type="ARBA" id="ARBA00006484"/>
    </source>
</evidence>
<dbReference type="Pfam" id="PF02801">
    <property type="entry name" value="Ketoacyl-synt_C"/>
    <property type="match status" value="1"/>
</dbReference>
<dbReference type="Gene3D" id="3.40.50.12780">
    <property type="entry name" value="N-terminal domain of ligase-like"/>
    <property type="match status" value="1"/>
</dbReference>
<dbReference type="SMART" id="SM00825">
    <property type="entry name" value="PKS_KS"/>
    <property type="match status" value="1"/>
</dbReference>
<dbReference type="Gene3D" id="3.40.50.720">
    <property type="entry name" value="NAD(P)-binding Rossmann-like Domain"/>
    <property type="match status" value="1"/>
</dbReference>
<dbReference type="SMART" id="SM00823">
    <property type="entry name" value="PKS_PP"/>
    <property type="match status" value="2"/>
</dbReference>
<dbReference type="InterPro" id="IPR014043">
    <property type="entry name" value="Acyl_transferase_dom"/>
</dbReference>
<gene>
    <name evidence="12" type="ORF">CRENPOLYSF1_850022</name>
</gene>
<keyword evidence="5 12" id="KW-0808">Transferase</keyword>
<dbReference type="PROSITE" id="PS00012">
    <property type="entry name" value="PHOSPHOPANTETHEINE"/>
    <property type="match status" value="1"/>
</dbReference>
<dbReference type="InterPro" id="IPR049490">
    <property type="entry name" value="C883_1060-like_KR_N"/>
</dbReference>
<comment type="pathway">
    <text evidence="1">Lipid metabolism; fatty acid biosynthesis.</text>
</comment>
<dbReference type="SUPFAM" id="SSF55048">
    <property type="entry name" value="Probable ACP-binding domain of malonyl-CoA ACP transacylase"/>
    <property type="match status" value="1"/>
</dbReference>
<feature type="active site" description="Proton donor; for dehydratase activity" evidence="8">
    <location>
        <position position="1720"/>
    </location>
</feature>
<dbReference type="Proteomes" id="UP000195667">
    <property type="component" value="Unassembled WGS sequence"/>
</dbReference>
<dbReference type="EMBL" id="FUKI01000165">
    <property type="protein sequence ID" value="SJM96117.1"/>
    <property type="molecule type" value="Genomic_DNA"/>
</dbReference>
<dbReference type="Gene3D" id="3.30.300.30">
    <property type="match status" value="1"/>
</dbReference>
<dbReference type="PANTHER" id="PTHR43775:SF51">
    <property type="entry name" value="INACTIVE PHENOLPHTHIOCEROL SYNTHESIS POLYKETIDE SYNTHASE TYPE I PKS1-RELATED"/>
    <property type="match status" value="1"/>
</dbReference>
<dbReference type="SUPFAM" id="SSF47336">
    <property type="entry name" value="ACP-like"/>
    <property type="match status" value="2"/>
</dbReference>
<dbReference type="GO" id="GO:0004316">
    <property type="term" value="F:3-oxoacyl-[acyl-carrier-protein] reductase (NADPH) activity"/>
    <property type="evidence" value="ECO:0007669"/>
    <property type="project" value="UniProtKB-EC"/>
</dbReference>
<comment type="similarity">
    <text evidence="2">Belongs to the short-chain dehydrogenases/reductases (SDR) family.</text>
</comment>
<dbReference type="InterPro" id="IPR045851">
    <property type="entry name" value="AMP-bd_C_sf"/>
</dbReference>
<dbReference type="GO" id="GO:0031177">
    <property type="term" value="F:phosphopantetheine binding"/>
    <property type="evidence" value="ECO:0007669"/>
    <property type="project" value="InterPro"/>
</dbReference>
<dbReference type="EC" id="1.1.1.100" evidence="12"/>
<dbReference type="InterPro" id="IPR049552">
    <property type="entry name" value="PKS_DH_N"/>
</dbReference>
<dbReference type="Pfam" id="PF00501">
    <property type="entry name" value="AMP-binding"/>
    <property type="match status" value="1"/>
</dbReference>
<dbReference type="SMART" id="SM00826">
    <property type="entry name" value="PKS_DH"/>
    <property type="match status" value="1"/>
</dbReference>
<dbReference type="InterPro" id="IPR049551">
    <property type="entry name" value="PKS_DH_C"/>
</dbReference>
<organism evidence="12 13">
    <name type="scientific">Crenothrix polyspora</name>
    <dbReference type="NCBI Taxonomy" id="360316"/>
    <lineage>
        <taxon>Bacteria</taxon>
        <taxon>Pseudomonadati</taxon>
        <taxon>Pseudomonadota</taxon>
        <taxon>Gammaproteobacteria</taxon>
        <taxon>Methylococcales</taxon>
        <taxon>Crenotrichaceae</taxon>
        <taxon>Crenothrix</taxon>
    </lineage>
</organism>
<dbReference type="GO" id="GO:0004315">
    <property type="term" value="F:3-oxoacyl-[acyl-carrier-protein] synthase activity"/>
    <property type="evidence" value="ECO:0007669"/>
    <property type="project" value="InterPro"/>
</dbReference>
<keyword evidence="12" id="KW-0560">Oxidoreductase</keyword>
<dbReference type="InterPro" id="IPR020807">
    <property type="entry name" value="PKS_DH"/>
</dbReference>
<evidence type="ECO:0000256" key="8">
    <source>
        <dbReference type="PROSITE-ProRule" id="PRU01363"/>
    </source>
</evidence>
<dbReference type="Pfam" id="PF21394">
    <property type="entry name" value="Beta-ketacyl_N"/>
    <property type="match status" value="1"/>
</dbReference>
<reference evidence="13" key="1">
    <citation type="submission" date="2017-02" db="EMBL/GenBank/DDBJ databases">
        <authorList>
            <person name="Daims H."/>
        </authorList>
    </citation>
    <scope>NUCLEOTIDE SEQUENCE [LARGE SCALE GENOMIC DNA]</scope>
</reference>
<evidence type="ECO:0000259" key="9">
    <source>
        <dbReference type="PROSITE" id="PS50075"/>
    </source>
</evidence>
<dbReference type="CDD" id="cd00833">
    <property type="entry name" value="PKS"/>
    <property type="match status" value="1"/>
</dbReference>
<dbReference type="InterPro" id="IPR018201">
    <property type="entry name" value="Ketoacyl_synth_AS"/>
</dbReference>
<feature type="region of interest" description="N-terminal hotdog fold" evidence="8">
    <location>
        <begin position="1516"/>
        <end position="1646"/>
    </location>
</feature>
<feature type="domain" description="Ketosynthase family 3 (KS3)" evidence="10">
    <location>
        <begin position="634"/>
        <end position="1058"/>
    </location>
</feature>
<evidence type="ECO:0000256" key="4">
    <source>
        <dbReference type="ARBA" id="ARBA00022553"/>
    </source>
</evidence>
<evidence type="ECO:0000313" key="12">
    <source>
        <dbReference type="EMBL" id="SJM96117.1"/>
    </source>
</evidence>
<dbReference type="SUPFAM" id="SSF51735">
    <property type="entry name" value="NAD(P)-binding Rossmann-fold domains"/>
    <property type="match status" value="2"/>
</dbReference>
<feature type="domain" description="Carrier" evidence="9">
    <location>
        <begin position="2326"/>
        <end position="2401"/>
    </location>
</feature>
<dbReference type="InterPro" id="IPR049900">
    <property type="entry name" value="PKS_mFAS_DH"/>
</dbReference>
<feature type="region of interest" description="C-terminal hotdog fold" evidence="8">
    <location>
        <begin position="1660"/>
        <end position="1799"/>
    </location>
</feature>
<dbReference type="InterPro" id="IPR016036">
    <property type="entry name" value="Malonyl_transacylase_ACP-bd"/>
</dbReference>
<sequence>MLTQLLLRAAKATPNKAAVVQGKQRINYAGLHRLAGCGSVGLQRLGINRADCVAVALPNCPEFVISLFACARLGAVLLPLNPHYTQDEMQRFLVDANAKIIITDLARAALCQQIIAEMAWPVQLVVLGETLGSTLGFDDLVDNAEPPLPSGMITGNALYLYTSGSTSEYKRLCCTQENLYYEAHNFVETVGLGADDAILCTVPLYHSYGFGNGLLDAAYTGATLVLLEPVVDNGKIVDTPFVSRTARVLELIRQEAIRFFPGVPYQFAALAELPPERVVDLSGLKLCISSGDVLPQYTYTQFLKRFGIAIRSLYGSTEAGSICVNTDPTEHMVFGSLGLPLRNVAIQIRDEHGHIIQGDSEGAIWVKSPVIPPNGYDNRPELTTQVFRDGYYDTGDIGKQDARGHLIITGRKQTFVDVGGYKVDIGELEEVLHAHPKVREAAALGVEMVQGGQLIKAVIVAEDGCDQTDILAHCRQHLAAYKLPRLIEFRDRLPRSPLGKVLKKHLHSQPISLDVPPLSQALHAVAGVPKAQQIAVIADHLHEQVAATLHVDLTQISRSAAFQSLGFDSIRAAELQNRLVQLTGLALPITLLWNHPSIDELAVVVFERLSFDVASARVVEQTPLPVTKQATDEREAIAIIGMGCRFPGGVTTPEQFWQFLQDGGNGVTEIPKDRWDVEQYYDANPDTPGKSYSRWGGFLAGIDQFDPAFFAISPREAEQMDPRQRLLLETAWEALENAVLAPEKLAGSNTGVFIGHMVGDYHALLGKQLHLVDSYVSTGVLDSLLANRLSYTLNLQGPSLSVDTACSSALTALYLACQNLRQRECDLALVGGVNLMLSPEMQVIGAKAGILSPVGRCSTFSADADGFVRGEGCGVVVVKRLNDALRDNDPILAVVRGAAINQDGRTNGIAAPNGFSQQRVIQQALNAAQLEAAQITFIETHGTGTLVGDPIEVEALAEIYGLASPQGACYLGAVKTNIGHLEGAAGIAGLIKMVLCLQKSAIPPNINFNRLNPHINLDNSRFQLPLTNQPWGVAQGRRYGAVSSFGIGGTNGHVILEEAPQHTLITSTLERPLHVVALSAKTAPALSDMVQHYWGYLDTYPDCILPDVAYSLNTGRNHFGYRLALIADSTTTLIDQLQSQLAPANAYTLLPVPKIAFLFTGQGSQYFGIGRALYGTQPRFKEALDRCAELLQNELQHPLLEVLYATDETELINQTVYTQPALFAIEYALAKLWQSFGVQPDWVMGHSVGEYVAACVAGVFSLEDGLRLIAARGRLMQALPQNGSMLAVMADEATLVKIIAPYSVSVAIAAINGSHSLVLSGEHQVLQTLAAHLHSDGVDVRPLTVSHAFHSPLMDPMLAEFERVAQTISYHPPSLNLIGNITGQPVQHEVCQADYWVRHVRDTVRFADGMVTLQQQGCNVFIEIGPKPTLITMGQHCISVRDGLWLSSLRPQQADWHSMLGSLAALYERGLDIDWVGFDQNYARRKLALPTYTFQRQAYWLSGCPVVAQKHSAALRPLVNKIMRSPLLKDRLFETEFNITSLPFLADHRVYGEYVVPGACYIATLLSGMEVMGQACCQLQDILFPAAMVLQADESRTVQVVLSPKESTSGGEGITSFQLISLVEGDYLSRPQTHMLGQLHGQPAQPATKDTLSQLKARCTTTVDPERFYSVSAAQQIVFGPSFRWLQGLWQGSDEILAQLRVPDVLGNINGYAFHPALLDACFQVAACTLLDQDEQETWLPFLIRNIRVHALTMGDTVWCHAKQTGEHVWDIQLFNAQGDVLLDILGFEERPVPSEALLARPVWKDWLYTVGWQPQAITQNIPSPLTAHQAWLIFADDTGVGYQLAGQLTRQGCTVTLVFQGLTYAKIDTHSYSIRSESAQDYQQLFAAQTEKFAVIHLWNFQSHSTGVESEFLSAETDSICHQLLVLTHAMSACPKARLGLWLVTHNAQAVIDNDPVNGLLQNTLWGMGKVIHMEHPELHCTLVDVASDDSTHLAEQLANEINVGQQVGIEKENQVAYRGLHRYVARLARYQEQIDNKTPPDLSITGNATYLITGGTGGLGLEVAHWLVEQGARHVVLMARHSAHAEARQSIKNLERLGATITVALADIADFNQAAHVFENLDTDYPLKGIIHAAGVVDDGVIQQQTRDRFAKVLRPKIQGAWNLHTLSQDVALDFFVLFSSLTSVIGTPGQVNYAAANAFLDGLAHYRRAQALPALSINWGGWSQVGMAARMEDIERQRLFARGETLITPAQGIEVLAALLGQTNPQIGVFPLQWERYFDTDHRPSPFFSAVSIEPLTQDEPQKTTKIRWLDTLTTTAKDTQQTLLIEHLRGIIGKILRLPTSQKIELRQGLRDLGLDSIMSIEVRGRLEIELECPLPATLLFDYPTLETLANYLAASVLGLALETASVPAIDEAELQMDDDLAAFLSGIDQTSDADIQQQLARMKR</sequence>
<dbReference type="Pfam" id="PF22621">
    <property type="entry name" value="CurL-like_PKS_C"/>
    <property type="match status" value="1"/>
</dbReference>
<feature type="domain" description="Carrier" evidence="9">
    <location>
        <begin position="535"/>
        <end position="609"/>
    </location>
</feature>
<dbReference type="Gene3D" id="3.40.366.10">
    <property type="entry name" value="Malonyl-Coenzyme A Acyl Carrier Protein, domain 2"/>
    <property type="match status" value="1"/>
</dbReference>